<dbReference type="InParanoid" id="D6TH35"/>
<name>D6TH35_KTERA</name>
<evidence type="ECO:0000313" key="1">
    <source>
        <dbReference type="EMBL" id="EFH90777.1"/>
    </source>
</evidence>
<evidence type="ECO:0000313" key="2">
    <source>
        <dbReference type="Proteomes" id="UP000004508"/>
    </source>
</evidence>
<dbReference type="EMBL" id="ADVG01000001">
    <property type="protein sequence ID" value="EFH90777.1"/>
    <property type="molecule type" value="Genomic_DNA"/>
</dbReference>
<protein>
    <submittedName>
        <fullName evidence="1">Uncharacterized protein</fullName>
    </submittedName>
</protein>
<proteinExistence type="predicted"/>
<comment type="caution">
    <text evidence="1">The sequence shown here is derived from an EMBL/GenBank/DDBJ whole genome shotgun (WGS) entry which is preliminary data.</text>
</comment>
<organism evidence="1 2">
    <name type="scientific">Ktedonobacter racemifer DSM 44963</name>
    <dbReference type="NCBI Taxonomy" id="485913"/>
    <lineage>
        <taxon>Bacteria</taxon>
        <taxon>Bacillati</taxon>
        <taxon>Chloroflexota</taxon>
        <taxon>Ktedonobacteria</taxon>
        <taxon>Ktedonobacterales</taxon>
        <taxon>Ktedonobacteraceae</taxon>
        <taxon>Ktedonobacter</taxon>
    </lineage>
</organism>
<accession>D6TH35</accession>
<dbReference type="AlphaFoldDB" id="D6TH35"/>
<gene>
    <name evidence="1" type="ORF">Krac_12412</name>
</gene>
<dbReference type="Proteomes" id="UP000004508">
    <property type="component" value="Unassembled WGS sequence"/>
</dbReference>
<keyword evidence="2" id="KW-1185">Reference proteome</keyword>
<reference evidence="1 2" key="1">
    <citation type="journal article" date="2011" name="Stand. Genomic Sci.">
        <title>Non-contiguous finished genome sequence and contextual data of the filamentous soil bacterium Ktedonobacter racemifer type strain (SOSP1-21).</title>
        <authorList>
            <person name="Chang Y.J."/>
            <person name="Land M."/>
            <person name="Hauser L."/>
            <person name="Chertkov O."/>
            <person name="Del Rio T.G."/>
            <person name="Nolan M."/>
            <person name="Copeland A."/>
            <person name="Tice H."/>
            <person name="Cheng J.F."/>
            <person name="Lucas S."/>
            <person name="Han C."/>
            <person name="Goodwin L."/>
            <person name="Pitluck S."/>
            <person name="Ivanova N."/>
            <person name="Ovchinikova G."/>
            <person name="Pati A."/>
            <person name="Chen A."/>
            <person name="Palaniappan K."/>
            <person name="Mavromatis K."/>
            <person name="Liolios K."/>
            <person name="Brettin T."/>
            <person name="Fiebig A."/>
            <person name="Rohde M."/>
            <person name="Abt B."/>
            <person name="Goker M."/>
            <person name="Detter J.C."/>
            <person name="Woyke T."/>
            <person name="Bristow J."/>
            <person name="Eisen J.A."/>
            <person name="Markowitz V."/>
            <person name="Hugenholtz P."/>
            <person name="Kyrpides N.C."/>
            <person name="Klenk H.P."/>
            <person name="Lapidus A."/>
        </authorList>
    </citation>
    <scope>NUCLEOTIDE SEQUENCE [LARGE SCALE GENOMIC DNA]</scope>
    <source>
        <strain evidence="2">DSM 44963</strain>
    </source>
</reference>
<sequence length="54" mass="5805">MSDGTNEPLNAAFNEAEVSHSEAHAACFNMLCRSDIPLIIKRAMTLRVGGGNEN</sequence>